<dbReference type="OrthoDB" id="6781688at2759"/>
<keyword evidence="2" id="KW-1185">Reference proteome</keyword>
<protein>
    <submittedName>
        <fullName evidence="1">Uncharacterized protein</fullName>
    </submittedName>
</protein>
<proteinExistence type="predicted"/>
<evidence type="ECO:0000313" key="1">
    <source>
        <dbReference type="EMBL" id="GFS63599.1"/>
    </source>
</evidence>
<accession>A0A8X6IWI5</accession>
<comment type="caution">
    <text evidence="1">The sequence shown here is derived from an EMBL/GenBank/DDBJ whole genome shotgun (WGS) entry which is preliminary data.</text>
</comment>
<name>A0A8X6IWI5_9ARAC</name>
<dbReference type="AlphaFoldDB" id="A0A8X6IWI5"/>
<dbReference type="EMBL" id="BMAV01027931">
    <property type="protein sequence ID" value="GFS63599.1"/>
    <property type="molecule type" value="Genomic_DNA"/>
</dbReference>
<organism evidence="1 2">
    <name type="scientific">Trichonephila inaurata madagascariensis</name>
    <dbReference type="NCBI Taxonomy" id="2747483"/>
    <lineage>
        <taxon>Eukaryota</taxon>
        <taxon>Metazoa</taxon>
        <taxon>Ecdysozoa</taxon>
        <taxon>Arthropoda</taxon>
        <taxon>Chelicerata</taxon>
        <taxon>Arachnida</taxon>
        <taxon>Araneae</taxon>
        <taxon>Araneomorphae</taxon>
        <taxon>Entelegynae</taxon>
        <taxon>Araneoidea</taxon>
        <taxon>Nephilidae</taxon>
        <taxon>Trichonephila</taxon>
        <taxon>Trichonephila inaurata</taxon>
    </lineage>
</organism>
<gene>
    <name evidence="1" type="ORF">TNIN_331201</name>
</gene>
<dbReference type="Proteomes" id="UP000886998">
    <property type="component" value="Unassembled WGS sequence"/>
</dbReference>
<sequence length="119" mass="13292">MFLRVGENGLDLVRLRKLCELCSRKIHKRMQYAYDVHTCGEVAYSHSLCTVAIGDRRKGDIPPAELPVLTNPGGRERESDVINSSTQNAVLNNTAAQNRKNVLISTLVAFSYEIMKAEN</sequence>
<evidence type="ECO:0000313" key="2">
    <source>
        <dbReference type="Proteomes" id="UP000886998"/>
    </source>
</evidence>
<reference evidence="1" key="1">
    <citation type="submission" date="2020-08" db="EMBL/GenBank/DDBJ databases">
        <title>Multicomponent nature underlies the extraordinary mechanical properties of spider dragline silk.</title>
        <authorList>
            <person name="Kono N."/>
            <person name="Nakamura H."/>
            <person name="Mori M."/>
            <person name="Yoshida Y."/>
            <person name="Ohtoshi R."/>
            <person name="Malay A.D."/>
            <person name="Moran D.A.P."/>
            <person name="Tomita M."/>
            <person name="Numata K."/>
            <person name="Arakawa K."/>
        </authorList>
    </citation>
    <scope>NUCLEOTIDE SEQUENCE</scope>
</reference>